<dbReference type="AlphaFoldDB" id="A0A228HPW1"/>
<dbReference type="OrthoDB" id="9013824at2"/>
<protein>
    <submittedName>
        <fullName evidence="1">Uncharacterized protein</fullName>
    </submittedName>
</protein>
<evidence type="ECO:0000313" key="1">
    <source>
        <dbReference type="EMBL" id="OXI31942.1"/>
    </source>
</evidence>
<dbReference type="Proteomes" id="UP000214600">
    <property type="component" value="Unassembled WGS sequence"/>
</dbReference>
<sequence>MPNLIMLLIAAHGPIPASQPEIQRSVWRPTITVQRRIEEETDFVICNDGRVLTFPIRQPKRCDNP</sequence>
<reference evidence="2" key="1">
    <citation type="submission" date="2017-06" db="EMBL/GenBank/DDBJ databases">
        <authorList>
            <person name="LiPuma J."/>
            <person name="Spilker T."/>
        </authorList>
    </citation>
    <scope>NUCLEOTIDE SEQUENCE [LARGE SCALE GENOMIC DNA]</scope>
    <source>
        <strain evidence="2">AU17325</strain>
    </source>
</reference>
<reference evidence="1 2" key="2">
    <citation type="submission" date="2017-08" db="EMBL/GenBank/DDBJ databases">
        <title>WGS of novel Burkholderia cepaca complex species.</title>
        <authorList>
            <person name="Lipuma J."/>
            <person name="Spilker T."/>
        </authorList>
    </citation>
    <scope>NUCLEOTIDE SEQUENCE [LARGE SCALE GENOMIC DNA]</scope>
    <source>
        <strain evidence="1 2">AU17325</strain>
    </source>
</reference>
<proteinExistence type="predicted"/>
<accession>A0A228HPW1</accession>
<evidence type="ECO:0000313" key="2">
    <source>
        <dbReference type="Proteomes" id="UP000214600"/>
    </source>
</evidence>
<name>A0A228HPW1_9BURK</name>
<gene>
    <name evidence="1" type="ORF">CFB84_41860</name>
</gene>
<dbReference type="EMBL" id="NKFA01000042">
    <property type="protein sequence ID" value="OXI31942.1"/>
    <property type="molecule type" value="Genomic_DNA"/>
</dbReference>
<organism evidence="1 2">
    <name type="scientific">Burkholderia aenigmatica</name>
    <dbReference type="NCBI Taxonomy" id="2015348"/>
    <lineage>
        <taxon>Bacteria</taxon>
        <taxon>Pseudomonadati</taxon>
        <taxon>Pseudomonadota</taxon>
        <taxon>Betaproteobacteria</taxon>
        <taxon>Burkholderiales</taxon>
        <taxon>Burkholderiaceae</taxon>
        <taxon>Burkholderia</taxon>
        <taxon>Burkholderia cepacia complex</taxon>
    </lineage>
</organism>
<dbReference type="RefSeq" id="WP_059888770.1">
    <property type="nucleotide sequence ID" value="NZ_CP091649.1"/>
</dbReference>
<comment type="caution">
    <text evidence="1">The sequence shown here is derived from an EMBL/GenBank/DDBJ whole genome shotgun (WGS) entry which is preliminary data.</text>
</comment>